<dbReference type="EMBL" id="JAVIZN010000002">
    <property type="protein sequence ID" value="MDR6206241.1"/>
    <property type="molecule type" value="Genomic_DNA"/>
</dbReference>
<evidence type="ECO:0000256" key="1">
    <source>
        <dbReference type="SAM" id="MobiDB-lite"/>
    </source>
</evidence>
<feature type="region of interest" description="Disordered" evidence="1">
    <location>
        <begin position="91"/>
        <end position="114"/>
    </location>
</feature>
<dbReference type="AlphaFoldDB" id="A0ABD5CMD6"/>
<reference evidence="2 3" key="1">
    <citation type="submission" date="2023-08" db="EMBL/GenBank/DDBJ databases">
        <title>Genome sequencing of plant associated microbes to promote plant fitness in Sorghum bicolor and Oryza sativa.</title>
        <authorList>
            <person name="Coleman-Derr D."/>
        </authorList>
    </citation>
    <scope>NUCLEOTIDE SEQUENCE [LARGE SCALE GENOMIC DNA]</scope>
    <source>
        <strain evidence="2 3">SLBN-33</strain>
    </source>
</reference>
<evidence type="ECO:0000313" key="3">
    <source>
        <dbReference type="Proteomes" id="UP001245184"/>
    </source>
</evidence>
<organism evidence="2 3">
    <name type="scientific">Paraburkholderia graminis</name>
    <dbReference type="NCBI Taxonomy" id="60548"/>
    <lineage>
        <taxon>Bacteria</taxon>
        <taxon>Pseudomonadati</taxon>
        <taxon>Pseudomonadota</taxon>
        <taxon>Betaproteobacteria</taxon>
        <taxon>Burkholderiales</taxon>
        <taxon>Burkholderiaceae</taxon>
        <taxon>Paraburkholderia</taxon>
    </lineage>
</organism>
<proteinExistence type="predicted"/>
<name>A0ABD5CMD6_9BURK</name>
<sequence length="147" mass="15399">MQQARVTTGFSLVPGLATLAFYTDRFSRRDDTAAPDSRSLDMKLRLLMVFVSALLFLAPRAASAGDMTSEPGVGTSTATPASERLMNHANESAQATTDMSLSEPTGGASQPTQNVSYGGVAAGHSEAGSRQNMRCSGGPQCTIYFGQ</sequence>
<dbReference type="Proteomes" id="UP001245184">
    <property type="component" value="Unassembled WGS sequence"/>
</dbReference>
<comment type="caution">
    <text evidence="2">The sequence shown here is derived from an EMBL/GenBank/DDBJ whole genome shotgun (WGS) entry which is preliminary data.</text>
</comment>
<dbReference type="RefSeq" id="WP_307259002.1">
    <property type="nucleotide sequence ID" value="NZ_ATXV01000001.1"/>
</dbReference>
<gene>
    <name evidence="2" type="ORF">QF025_004961</name>
</gene>
<accession>A0ABD5CMD6</accession>
<evidence type="ECO:0000313" key="2">
    <source>
        <dbReference type="EMBL" id="MDR6206241.1"/>
    </source>
</evidence>
<protein>
    <submittedName>
        <fullName evidence="2">Uncharacterized protein</fullName>
    </submittedName>
</protein>